<sequence length="93" mass="10696">MADISLTDINFDESDEGVYEQGDAPPGSQVDDTSLPPLFRIQKYAQSENKVMLRQEVKWTTRPYHLCSEYRSTPSRTTFMTGKSFYEFAPFLS</sequence>
<name>A0AAW1LZE6_POPJA</name>
<evidence type="ECO:0000256" key="1">
    <source>
        <dbReference type="SAM" id="MobiDB-lite"/>
    </source>
</evidence>
<organism evidence="2 3">
    <name type="scientific">Popillia japonica</name>
    <name type="common">Japanese beetle</name>
    <dbReference type="NCBI Taxonomy" id="7064"/>
    <lineage>
        <taxon>Eukaryota</taxon>
        <taxon>Metazoa</taxon>
        <taxon>Ecdysozoa</taxon>
        <taxon>Arthropoda</taxon>
        <taxon>Hexapoda</taxon>
        <taxon>Insecta</taxon>
        <taxon>Pterygota</taxon>
        <taxon>Neoptera</taxon>
        <taxon>Endopterygota</taxon>
        <taxon>Coleoptera</taxon>
        <taxon>Polyphaga</taxon>
        <taxon>Scarabaeiformia</taxon>
        <taxon>Scarabaeidae</taxon>
        <taxon>Rutelinae</taxon>
        <taxon>Popillia</taxon>
    </lineage>
</organism>
<comment type="caution">
    <text evidence="2">The sequence shown here is derived from an EMBL/GenBank/DDBJ whole genome shotgun (WGS) entry which is preliminary data.</text>
</comment>
<evidence type="ECO:0000313" key="3">
    <source>
        <dbReference type="Proteomes" id="UP001458880"/>
    </source>
</evidence>
<protein>
    <submittedName>
        <fullName evidence="2">Uncharacterized protein</fullName>
    </submittedName>
</protein>
<keyword evidence="3" id="KW-1185">Reference proteome</keyword>
<accession>A0AAW1LZE6</accession>
<dbReference type="EMBL" id="JASPKY010000075">
    <property type="protein sequence ID" value="KAK9739417.1"/>
    <property type="molecule type" value="Genomic_DNA"/>
</dbReference>
<reference evidence="2 3" key="1">
    <citation type="journal article" date="2024" name="BMC Genomics">
        <title>De novo assembly and annotation of Popillia japonica's genome with initial clues to its potential as an invasive pest.</title>
        <authorList>
            <person name="Cucini C."/>
            <person name="Boschi S."/>
            <person name="Funari R."/>
            <person name="Cardaioli E."/>
            <person name="Iannotti N."/>
            <person name="Marturano G."/>
            <person name="Paoli F."/>
            <person name="Bruttini M."/>
            <person name="Carapelli A."/>
            <person name="Frati F."/>
            <person name="Nardi F."/>
        </authorList>
    </citation>
    <scope>NUCLEOTIDE SEQUENCE [LARGE SCALE GENOMIC DNA]</scope>
    <source>
        <strain evidence="2">DMR45628</strain>
    </source>
</reference>
<evidence type="ECO:0000313" key="2">
    <source>
        <dbReference type="EMBL" id="KAK9739417.1"/>
    </source>
</evidence>
<gene>
    <name evidence="2" type="ORF">QE152_g9034</name>
</gene>
<dbReference type="AlphaFoldDB" id="A0AAW1LZE6"/>
<feature type="region of interest" description="Disordered" evidence="1">
    <location>
        <begin position="1"/>
        <end position="34"/>
    </location>
</feature>
<proteinExistence type="predicted"/>
<dbReference type="Proteomes" id="UP001458880">
    <property type="component" value="Unassembled WGS sequence"/>
</dbReference>